<dbReference type="SFLD" id="SFLDS00005">
    <property type="entry name" value="Isoprenoid_Synthase_Type_I"/>
    <property type="match status" value="1"/>
</dbReference>
<accession>A0A0C5L205</accession>
<keyword evidence="3" id="KW-0479">Metal-binding</keyword>
<evidence type="ECO:0000313" key="6">
    <source>
        <dbReference type="EMBL" id="AJP67535.1"/>
    </source>
</evidence>
<dbReference type="InterPro" id="IPR008930">
    <property type="entry name" value="Terpenoid_cyclase/PrenylTrfase"/>
</dbReference>
<evidence type="ECO:0000259" key="4">
    <source>
        <dbReference type="Pfam" id="PF01397"/>
    </source>
</evidence>
<evidence type="ECO:0000256" key="3">
    <source>
        <dbReference type="ARBA" id="ARBA00022723"/>
    </source>
</evidence>
<gene>
    <name evidence="6" type="primary">TPS6</name>
</gene>
<comment type="cofactor">
    <cofactor evidence="1">
        <name>Mn(2+)</name>
        <dbReference type="ChEBI" id="CHEBI:29035"/>
    </cofactor>
</comment>
<dbReference type="PANTHER" id="PTHR31225">
    <property type="entry name" value="OS04G0344100 PROTEIN-RELATED"/>
    <property type="match status" value="1"/>
</dbReference>
<feature type="domain" description="Terpene synthase N-terminal" evidence="4">
    <location>
        <begin position="19"/>
        <end position="190"/>
    </location>
</feature>
<dbReference type="SMR" id="A0A0C5L205"/>
<dbReference type="Pfam" id="PF01397">
    <property type="entry name" value="Terpene_synth"/>
    <property type="match status" value="1"/>
</dbReference>
<dbReference type="InterPro" id="IPR050148">
    <property type="entry name" value="Terpene_synthase-like"/>
</dbReference>
<dbReference type="Pfam" id="PF03936">
    <property type="entry name" value="Terpene_synth_C"/>
    <property type="match status" value="1"/>
</dbReference>
<keyword evidence="6" id="KW-0456">Lyase</keyword>
<dbReference type="SFLD" id="SFLDG01019">
    <property type="entry name" value="Terpene_Cyclase_Like_1_C_Termi"/>
    <property type="match status" value="1"/>
</dbReference>
<evidence type="ECO:0000256" key="2">
    <source>
        <dbReference type="ARBA" id="ARBA00001946"/>
    </source>
</evidence>
<dbReference type="GO" id="GO:0000287">
    <property type="term" value="F:magnesium ion binding"/>
    <property type="evidence" value="ECO:0007669"/>
    <property type="project" value="InterPro"/>
</dbReference>
<dbReference type="InterPro" id="IPR044814">
    <property type="entry name" value="Terpene_cyclase_plant_C1"/>
</dbReference>
<comment type="cofactor">
    <cofactor evidence="2">
        <name>Mg(2+)</name>
        <dbReference type="ChEBI" id="CHEBI:18420"/>
    </cofactor>
</comment>
<dbReference type="GO" id="GO:0102145">
    <property type="term" value="F:(3R)-(E)-nerolidol synthase activity"/>
    <property type="evidence" value="ECO:0007669"/>
    <property type="project" value="UniProtKB-EC"/>
</dbReference>
<name>A0A0C5L205_PHYED</name>
<feature type="domain" description="Terpene synthase metal-binding" evidence="5">
    <location>
        <begin position="247"/>
        <end position="485"/>
    </location>
</feature>
<dbReference type="GO" id="GO:0010333">
    <property type="term" value="F:terpene synthase activity"/>
    <property type="evidence" value="ECO:0007669"/>
    <property type="project" value="InterPro"/>
</dbReference>
<dbReference type="InterPro" id="IPR001906">
    <property type="entry name" value="Terpene_synth_N"/>
</dbReference>
<dbReference type="InterPro" id="IPR008949">
    <property type="entry name" value="Isoprenoid_synthase_dom_sf"/>
</dbReference>
<reference evidence="6" key="1">
    <citation type="submission" date="2014-11" db="EMBL/GenBank/DDBJ databases">
        <title>(E, E)-farnesol and (E)-nerolidol synthases encoded by three terpene synthase genes from moso bamboo (Phyllostachys edulis), account for the formation of two sesquiterpene volatiles.</title>
        <authorList>
            <person name="Chen X."/>
            <person name="Wang Y."/>
            <person name="Wang J."/>
            <person name="Yue Y."/>
            <person name="Tang F."/>
        </authorList>
    </citation>
    <scope>NUCLEOTIDE SEQUENCE</scope>
</reference>
<dbReference type="CDD" id="cd00684">
    <property type="entry name" value="Terpene_cyclase_plant_C1"/>
    <property type="match status" value="1"/>
</dbReference>
<dbReference type="Gene3D" id="1.10.600.10">
    <property type="entry name" value="Farnesyl Diphosphate Synthase"/>
    <property type="match status" value="1"/>
</dbReference>
<dbReference type="FunFam" id="1.10.600.10:FF:000007">
    <property type="entry name" value="Isoprene synthase, chloroplastic"/>
    <property type="match status" value="1"/>
</dbReference>
<dbReference type="SUPFAM" id="SSF48576">
    <property type="entry name" value="Terpenoid synthases"/>
    <property type="match status" value="1"/>
</dbReference>
<dbReference type="InterPro" id="IPR036965">
    <property type="entry name" value="Terpene_synth_N_sf"/>
</dbReference>
<dbReference type="AlphaFoldDB" id="A0A0C5L205"/>
<evidence type="ECO:0000256" key="1">
    <source>
        <dbReference type="ARBA" id="ARBA00001936"/>
    </source>
</evidence>
<protein>
    <submittedName>
        <fullName evidence="6">(E)-nerolidol synthase</fullName>
        <ecNumber evidence="6">4.2.3.49</ecNumber>
    </submittedName>
</protein>
<dbReference type="Gene3D" id="1.50.10.130">
    <property type="entry name" value="Terpene synthase, N-terminal domain"/>
    <property type="match status" value="1"/>
</dbReference>
<evidence type="ECO:0000259" key="5">
    <source>
        <dbReference type="Pfam" id="PF03936"/>
    </source>
</evidence>
<dbReference type="InterPro" id="IPR005630">
    <property type="entry name" value="Terpene_synthase_metal-bd"/>
</dbReference>
<dbReference type="EC" id="4.2.3.49" evidence="6"/>
<dbReference type="PANTHER" id="PTHR31225:SF182">
    <property type="entry name" value="TERPENE SYNTHASE"/>
    <property type="match status" value="1"/>
</dbReference>
<dbReference type="EMBL" id="KP097715">
    <property type="protein sequence ID" value="AJP67535.1"/>
    <property type="molecule type" value="mRNA"/>
</dbReference>
<dbReference type="GO" id="GO:0016102">
    <property type="term" value="P:diterpenoid biosynthetic process"/>
    <property type="evidence" value="ECO:0007669"/>
    <property type="project" value="InterPro"/>
</dbReference>
<organism evidence="6">
    <name type="scientific">Phyllostachys edulis</name>
    <name type="common">Tortoise shell bamboo</name>
    <name type="synonym">Bambusa edulis</name>
    <dbReference type="NCBI Taxonomy" id="38705"/>
    <lineage>
        <taxon>Eukaryota</taxon>
        <taxon>Viridiplantae</taxon>
        <taxon>Streptophyta</taxon>
        <taxon>Embryophyta</taxon>
        <taxon>Tracheophyta</taxon>
        <taxon>Spermatophyta</taxon>
        <taxon>Magnoliopsida</taxon>
        <taxon>Liliopsida</taxon>
        <taxon>Poales</taxon>
        <taxon>Poaceae</taxon>
        <taxon>BOP clade</taxon>
        <taxon>Bambusoideae</taxon>
        <taxon>Arundinarodae</taxon>
        <taxon>Arundinarieae</taxon>
        <taxon>Arundinariinae</taxon>
        <taxon>Phyllostachys</taxon>
    </lineage>
</organism>
<dbReference type="InterPro" id="IPR034741">
    <property type="entry name" value="Terpene_cyclase-like_1_C"/>
</dbReference>
<dbReference type="SUPFAM" id="SSF48239">
    <property type="entry name" value="Terpenoid cyclases/Protein prenyltransferases"/>
    <property type="match status" value="1"/>
</dbReference>
<sequence length="541" mass="62371">MASCNATAPEMASDFHPTVWGDFFINYSPEPLQRSEEWMTERVNQLKEEVIGLFEACNTTVEQINLVDTLQHLSIDHHFDEQIASTLSSIHGGECNSSSLHDVALRFRLLRQHGFWVSPDEFNKFKDEDGGFNVDITNDPRGLLSLYNAAYLLTHGETALEESILFARQHLQSMKSNLEYPLAEQVKRALRLPLPRTIKRVEALHFMSEYKEEPMHNSSILEFAKLDFDLLQRLHLKELKALSRWWKDLYREVGLTYSRDRVVECYLWSYTAYYEQEYTRARMILAKIIAIIIMTDDTYDVRATLEECQKLNEAIQRWEESATSLLPEYLKKFYLKLISTFKEFENELKPDEKYRVSFCRKAFQILSSNYLQEAEWFHGNYKPRFKDQVSISIMCSGAPFVCVGLLVGMGDAATKEALEWASGCTDAVKACAEVTRFMNDLASFKRGKNKNDVASSVECYISEHSVTSEVAFAKIGSLIEDAWKTTNEARFELRELLPAVQRVANITISMPFMYDDKKDAFTFSNSLKGVIKRLFVDPIPI</sequence>
<proteinExistence type="evidence at transcript level"/>